<proteinExistence type="predicted"/>
<dbReference type="GeneID" id="14536623"/>
<reference evidence="1 4" key="2">
    <citation type="journal article" date="2013" name="Genome Announc.">
        <title>Complete genome sequence of pathogenic Guinea pig cytomegalovirus from salivary gland homogenates of infected animals.</title>
        <authorList>
            <person name="Yang D."/>
            <person name="Tamburro K."/>
            <person name="Dittmer D."/>
            <person name="Cui X."/>
            <person name="McVoy M.A."/>
            <person name="Hernandez-Alvarado N."/>
            <person name="Schleiss M.R."/>
        </authorList>
    </citation>
    <scope>NUCLEOTIDE SEQUENCE [LARGE SCALE GENOMIC DNA]</scope>
    <source>
        <strain evidence="1">21222</strain>
    </source>
</reference>
<organism evidence="2 3">
    <name type="scientific">Guinea pig cytomegalovirus (strain 22122)</name>
    <name type="common">GPCMV</name>
    <dbReference type="NCBI Taxonomy" id="103920"/>
    <lineage>
        <taxon>Viruses</taxon>
        <taxon>Duplodnaviria</taxon>
        <taxon>Heunggongvirae</taxon>
        <taxon>Peploviricota</taxon>
        <taxon>Herviviricetes</taxon>
        <taxon>Herpesvirales</taxon>
        <taxon>Orthoherpesviridae</taxon>
        <taxon>Betaherpesvirinae</taxon>
        <taxon>Quwivirus</taxon>
        <taxon>Quwivirus caviidbeta2</taxon>
    </lineage>
</organism>
<protein>
    <submittedName>
        <fullName evidence="1 2">GP24</fullName>
    </submittedName>
</protein>
<dbReference type="InterPro" id="IPR003360">
    <property type="entry name" value="US22-like"/>
</dbReference>
<keyword evidence="4" id="KW-1185">Reference proteome</keyword>
<dbReference type="Proteomes" id="UP000132784">
    <property type="component" value="Segment"/>
</dbReference>
<dbReference type="Pfam" id="PF02393">
    <property type="entry name" value="US22"/>
    <property type="match status" value="2"/>
</dbReference>
<evidence type="ECO:0000313" key="1">
    <source>
        <dbReference type="EMBL" id="AGE11500.1"/>
    </source>
</evidence>
<accession>B7TPU0</accession>
<organismHost>
    <name type="scientific">Cavia porcellus</name>
    <name type="common">Guinea pig</name>
    <dbReference type="NCBI Taxonomy" id="10141"/>
</organismHost>
<dbReference type="OrthoDB" id="7086at10239"/>
<evidence type="ECO:0000313" key="4">
    <source>
        <dbReference type="Proteomes" id="UP000132784"/>
    </source>
</evidence>
<dbReference type="Proteomes" id="UP000102041">
    <property type="component" value="Segment"/>
</dbReference>
<sequence>MESFERSRADRAASAESSDFSDPLCEWLSCYADAGIVEGKRLVERVVSQDDSRRRRGNLIRRRRASVIMGERRSIRDVQRSIGEELYPLMRAVYITFSSQDFQWLKEALQDRESERGPLECIADRHDSVLRLAWPVGWCVRVDADLCRDEAFSRRMNEEYLCCRCNLVPVGRVLDEMNVEQFVLLVSLDNGSVFCYAGEPKDTVYRVAAGVDEFVSRGLQTVDTIYSGIVYNDIRTYRRYREWITSFEKRGVPGLMRFLIRRHGCLFPIAHPENWVLRVCGLECFSRNRDTGRFWKAIVTTLRKRMVPIGIAVRKSTFHLTLSRGIQPSDVPIFITEQGYVLAYDTSLNTCVRLADNLPGFVGLGLTYFYRNDRHARDGKRSYFDRAPGCPSFPACGTVSDKLRG</sequence>
<gene>
    <name evidence="2" type="primary">GP24</name>
</gene>
<evidence type="ECO:0000313" key="2">
    <source>
        <dbReference type="EMBL" id="BAJ78490.1"/>
    </source>
</evidence>
<dbReference type="KEGG" id="vg:14536623"/>
<evidence type="ECO:0000313" key="3">
    <source>
        <dbReference type="Proteomes" id="UP000102041"/>
    </source>
</evidence>
<dbReference type="EMBL" id="AB592928">
    <property type="protein sequence ID" value="BAJ78490.1"/>
    <property type="molecule type" value="Genomic_DNA"/>
</dbReference>
<reference evidence="2 3" key="1">
    <citation type="journal article" date="2011" name="J. Gen. Virol.">
        <title>Re-evaluation of the genome sequence of guinea pig cytomegalovirus.</title>
        <authorList>
            <person name="Kanai K."/>
            <person name="Yamada S."/>
            <person name="Yamamoto Y."/>
            <person name="Fukui Y."/>
            <person name="Kurane I."/>
            <person name="Inoue N."/>
        </authorList>
    </citation>
    <scope>NUCLEOTIDE SEQUENCE [LARGE SCALE GENOMIC DNA]</scope>
    <source>
        <strain evidence="2">22122</strain>
    </source>
</reference>
<dbReference type="RefSeq" id="YP_007417796.1">
    <property type="nucleotide sequence ID" value="NC_020231.1"/>
</dbReference>
<name>B7TPU0_GPCMV</name>
<dbReference type="EMBL" id="KC503762">
    <property type="protein sequence ID" value="AGE11500.1"/>
    <property type="molecule type" value="Genomic_DNA"/>
</dbReference>